<dbReference type="RefSeq" id="WP_035459915.1">
    <property type="nucleotide sequence ID" value="NZ_AZFT01000053.1"/>
</dbReference>
<feature type="region of interest" description="Disordered" evidence="1">
    <location>
        <begin position="24"/>
        <end position="43"/>
    </location>
</feature>
<proteinExistence type="predicted"/>
<accession>A0A0R1TR13</accession>
<evidence type="ECO:0000313" key="2">
    <source>
        <dbReference type="EMBL" id="KRL83868.1"/>
    </source>
</evidence>
<evidence type="ECO:0000256" key="1">
    <source>
        <dbReference type="SAM" id="MobiDB-lite"/>
    </source>
</evidence>
<sequence length="77" mass="9245">MQYQLVLRELYRYQNILRKMKQLNKHSQKPLGDLQKEVGEPDGKKRLKQSLDKLDLAYKKVKDHNCFAKLENETKLE</sequence>
<gene>
    <name evidence="2" type="ORF">FC32_GL001134</name>
</gene>
<feature type="compositionally biased region" description="Basic and acidic residues" evidence="1">
    <location>
        <begin position="34"/>
        <end position="43"/>
    </location>
</feature>
<reference evidence="2 3" key="1">
    <citation type="journal article" date="2015" name="Genome Announc.">
        <title>Expanding the biotechnology potential of lactobacilli through comparative genomics of 213 strains and associated genera.</title>
        <authorList>
            <person name="Sun Z."/>
            <person name="Harris H.M."/>
            <person name="McCann A."/>
            <person name="Guo C."/>
            <person name="Argimon S."/>
            <person name="Zhang W."/>
            <person name="Yang X."/>
            <person name="Jeffery I.B."/>
            <person name="Cooney J.C."/>
            <person name="Kagawa T.F."/>
            <person name="Liu W."/>
            <person name="Song Y."/>
            <person name="Salvetti E."/>
            <person name="Wrobel A."/>
            <person name="Rasinkangas P."/>
            <person name="Parkhill J."/>
            <person name="Rea M.C."/>
            <person name="O'Sullivan O."/>
            <person name="Ritari J."/>
            <person name="Douillard F.P."/>
            <person name="Paul Ross R."/>
            <person name="Yang R."/>
            <person name="Briner A.E."/>
            <person name="Felis G.E."/>
            <person name="de Vos W.M."/>
            <person name="Barrangou R."/>
            <person name="Klaenhammer T.R."/>
            <person name="Caufield P.W."/>
            <person name="Cui Y."/>
            <person name="Zhang H."/>
            <person name="O'Toole P.W."/>
        </authorList>
    </citation>
    <scope>NUCLEOTIDE SEQUENCE [LARGE SCALE GENOMIC DNA]</scope>
    <source>
        <strain evidence="2 3">DSM 16634</strain>
    </source>
</reference>
<organism evidence="2 3">
    <name type="scientific">Ligilactobacillus apodemi DSM 16634 = JCM 16172</name>
    <dbReference type="NCBI Taxonomy" id="1423724"/>
    <lineage>
        <taxon>Bacteria</taxon>
        <taxon>Bacillati</taxon>
        <taxon>Bacillota</taxon>
        <taxon>Bacilli</taxon>
        <taxon>Lactobacillales</taxon>
        <taxon>Lactobacillaceae</taxon>
        <taxon>Ligilactobacillus</taxon>
    </lineage>
</organism>
<name>A0A0R1TR13_9LACO</name>
<evidence type="ECO:0000313" key="3">
    <source>
        <dbReference type="Proteomes" id="UP000051324"/>
    </source>
</evidence>
<comment type="caution">
    <text evidence="2">The sequence shown here is derived from an EMBL/GenBank/DDBJ whole genome shotgun (WGS) entry which is preliminary data.</text>
</comment>
<dbReference type="Proteomes" id="UP000051324">
    <property type="component" value="Unassembled WGS sequence"/>
</dbReference>
<dbReference type="AlphaFoldDB" id="A0A0R1TR13"/>
<dbReference type="EMBL" id="AZFT01000053">
    <property type="protein sequence ID" value="KRL83868.1"/>
    <property type="molecule type" value="Genomic_DNA"/>
</dbReference>
<protein>
    <submittedName>
        <fullName evidence="2">Uncharacterized protein</fullName>
    </submittedName>
</protein>
<keyword evidence="3" id="KW-1185">Reference proteome</keyword>
<dbReference type="PATRIC" id="fig|1423724.4.peg.1182"/>